<sequence length="300" mass="34000">MVFKLAQCGRFAFRRFNSRVLYVPSSGLRTEVVAGSFAARPSIEGLFRSLSLSNSYATTAAKPKTKADKTVKKKKKKASQKPTPPPKRGRPGKSDKEKRAEEKKKEAKVRAREDLENLKEAALTPPKPLPTSKIAIFSAGKGPLAESVKAFKEISQFQVDELAQTAEKNAETNRHNLEQWIESHTPLEIKNANAARRKLRRILPKKSRLYSPIKDDRQVKGPRNAYLLYSLDKHNSGELSYLSAKERVAETARSWKNASESEKEKYKSLQEEDRKRYIDEYKSTYGEEPKLVESSDAEDL</sequence>
<dbReference type="EMBL" id="DS995747">
    <property type="protein sequence ID" value="EGE06416.1"/>
    <property type="molecule type" value="Genomic_DNA"/>
</dbReference>
<dbReference type="VEuPathDB" id="FungiDB:TEQG_05420"/>
<feature type="domain" description="HMG box" evidence="3">
    <location>
        <begin position="219"/>
        <end position="285"/>
    </location>
</feature>
<keyword evidence="5" id="KW-1185">Reference proteome</keyword>
<dbReference type="OrthoDB" id="1919336at2759"/>
<keyword evidence="1" id="KW-0539">Nucleus</keyword>
<evidence type="ECO:0000313" key="5">
    <source>
        <dbReference type="Proteomes" id="UP000009169"/>
    </source>
</evidence>
<evidence type="ECO:0000256" key="1">
    <source>
        <dbReference type="PROSITE-ProRule" id="PRU00267"/>
    </source>
</evidence>
<dbReference type="InterPro" id="IPR009071">
    <property type="entry name" value="HMG_box_dom"/>
</dbReference>
<evidence type="ECO:0000256" key="2">
    <source>
        <dbReference type="SAM" id="MobiDB-lite"/>
    </source>
</evidence>
<protein>
    <submittedName>
        <fullName evidence="4">HMG box protein</fullName>
    </submittedName>
</protein>
<dbReference type="SMART" id="SM00398">
    <property type="entry name" value="HMG"/>
    <property type="match status" value="1"/>
</dbReference>
<feature type="compositionally biased region" description="Basic and acidic residues" evidence="2">
    <location>
        <begin position="259"/>
        <end position="273"/>
    </location>
</feature>
<evidence type="ECO:0000313" key="4">
    <source>
        <dbReference type="EMBL" id="EGE06416.1"/>
    </source>
</evidence>
<dbReference type="HOGENOM" id="CLU_048021_1_0_1"/>
<dbReference type="AlphaFoldDB" id="F2PWZ8"/>
<dbReference type="GO" id="GO:0005634">
    <property type="term" value="C:nucleus"/>
    <property type="evidence" value="ECO:0007669"/>
    <property type="project" value="UniProtKB-UniRule"/>
</dbReference>
<keyword evidence="1" id="KW-0238">DNA-binding</keyword>
<organism evidence="4 5">
    <name type="scientific">Trichophyton equinum (strain ATCC MYA-4606 / CBS 127.97)</name>
    <name type="common">Horse ringworm fungus</name>
    <dbReference type="NCBI Taxonomy" id="559882"/>
    <lineage>
        <taxon>Eukaryota</taxon>
        <taxon>Fungi</taxon>
        <taxon>Dikarya</taxon>
        <taxon>Ascomycota</taxon>
        <taxon>Pezizomycotina</taxon>
        <taxon>Eurotiomycetes</taxon>
        <taxon>Eurotiomycetidae</taxon>
        <taxon>Onygenales</taxon>
        <taxon>Arthrodermataceae</taxon>
        <taxon>Trichophyton</taxon>
    </lineage>
</organism>
<dbReference type="eggNOG" id="ENOG502SA5X">
    <property type="taxonomic scope" value="Eukaryota"/>
</dbReference>
<feature type="DNA-binding region" description="HMG box" evidence="1">
    <location>
        <begin position="219"/>
        <end position="285"/>
    </location>
</feature>
<feature type="compositionally biased region" description="Basic and acidic residues" evidence="2">
    <location>
        <begin position="92"/>
        <end position="119"/>
    </location>
</feature>
<gene>
    <name evidence="4" type="ORF">TEQG_05420</name>
</gene>
<dbReference type="PROSITE" id="PS50118">
    <property type="entry name" value="HMG_BOX_2"/>
    <property type="match status" value="1"/>
</dbReference>
<feature type="region of interest" description="Disordered" evidence="2">
    <location>
        <begin position="58"/>
        <end position="126"/>
    </location>
</feature>
<proteinExistence type="predicted"/>
<evidence type="ECO:0000259" key="3">
    <source>
        <dbReference type="PROSITE" id="PS50118"/>
    </source>
</evidence>
<name>F2PWZ8_TRIEC</name>
<accession>F2PWZ8</accession>
<dbReference type="GO" id="GO:0003677">
    <property type="term" value="F:DNA binding"/>
    <property type="evidence" value="ECO:0007669"/>
    <property type="project" value="UniProtKB-UniRule"/>
</dbReference>
<reference evidence="5" key="1">
    <citation type="journal article" date="2012" name="MBio">
        <title>Comparative genome analysis of Trichophyton rubrum and related dermatophytes reveals candidate genes involved in infection.</title>
        <authorList>
            <person name="Martinez D.A."/>
            <person name="Oliver B.G."/>
            <person name="Graeser Y."/>
            <person name="Goldberg J.M."/>
            <person name="Li W."/>
            <person name="Martinez-Rossi N.M."/>
            <person name="Monod M."/>
            <person name="Shelest E."/>
            <person name="Barton R.C."/>
            <person name="Birch E."/>
            <person name="Brakhage A.A."/>
            <person name="Chen Z."/>
            <person name="Gurr S.J."/>
            <person name="Heiman D."/>
            <person name="Heitman J."/>
            <person name="Kosti I."/>
            <person name="Rossi A."/>
            <person name="Saif S."/>
            <person name="Samalova M."/>
            <person name="Saunders C.W."/>
            <person name="Shea T."/>
            <person name="Summerbell R.C."/>
            <person name="Xu J."/>
            <person name="Young S."/>
            <person name="Zeng Q."/>
            <person name="Birren B.W."/>
            <person name="Cuomo C.A."/>
            <person name="White T.C."/>
        </authorList>
    </citation>
    <scope>NUCLEOTIDE SEQUENCE [LARGE SCALE GENOMIC DNA]</scope>
    <source>
        <strain evidence="5">ATCC MYA-4606 / CBS 127.97</strain>
    </source>
</reference>
<dbReference type="InterPro" id="IPR036910">
    <property type="entry name" value="HMG_box_dom_sf"/>
</dbReference>
<dbReference type="Pfam" id="PF00505">
    <property type="entry name" value="HMG_box"/>
    <property type="match status" value="1"/>
</dbReference>
<feature type="region of interest" description="Disordered" evidence="2">
    <location>
        <begin position="253"/>
        <end position="273"/>
    </location>
</feature>
<dbReference type="Gene3D" id="1.10.30.10">
    <property type="entry name" value="High mobility group box domain"/>
    <property type="match status" value="1"/>
</dbReference>
<dbReference type="Proteomes" id="UP000009169">
    <property type="component" value="Unassembled WGS sequence"/>
</dbReference>
<dbReference type="SUPFAM" id="SSF47095">
    <property type="entry name" value="HMG-box"/>
    <property type="match status" value="1"/>
</dbReference>